<dbReference type="PROSITE" id="PS00668">
    <property type="entry name" value="COMPLEX1_ND1_2"/>
    <property type="match status" value="1"/>
</dbReference>
<gene>
    <name evidence="5" type="primary">nuoH</name>
    <name evidence="7" type="ORF">EDD72_105139</name>
</gene>
<comment type="similarity">
    <text evidence="5 6">Belongs to the complex I subunit 1 family.</text>
</comment>
<evidence type="ECO:0000313" key="8">
    <source>
        <dbReference type="Proteomes" id="UP000295788"/>
    </source>
</evidence>
<evidence type="ECO:0000256" key="5">
    <source>
        <dbReference type="HAMAP-Rule" id="MF_01350"/>
    </source>
</evidence>
<dbReference type="EMBL" id="SMAB01000005">
    <property type="protein sequence ID" value="TCS83397.1"/>
    <property type="molecule type" value="Genomic_DNA"/>
</dbReference>
<comment type="caution">
    <text evidence="7">The sequence shown here is derived from an EMBL/GenBank/DDBJ whole genome shotgun (WGS) entry which is preliminary data.</text>
</comment>
<feature type="transmembrane region" description="Helical" evidence="5">
    <location>
        <begin position="247"/>
        <end position="265"/>
    </location>
</feature>
<dbReference type="PANTHER" id="PTHR11432">
    <property type="entry name" value="NADH DEHYDROGENASE SUBUNIT 1"/>
    <property type="match status" value="1"/>
</dbReference>
<feature type="transmembrane region" description="Helical" evidence="5">
    <location>
        <begin position="12"/>
        <end position="35"/>
    </location>
</feature>
<dbReference type="InterPro" id="IPR018086">
    <property type="entry name" value="NADH_UbQ_OxRdtase_su1_CS"/>
</dbReference>
<dbReference type="GO" id="GO:0003954">
    <property type="term" value="F:NADH dehydrogenase activity"/>
    <property type="evidence" value="ECO:0007669"/>
    <property type="project" value="TreeGrafter"/>
</dbReference>
<organism evidence="7 8">
    <name type="scientific">Tepidibacillus fermentans</name>
    <dbReference type="NCBI Taxonomy" id="1281767"/>
    <lineage>
        <taxon>Bacteria</taxon>
        <taxon>Bacillati</taxon>
        <taxon>Bacillota</taxon>
        <taxon>Bacilli</taxon>
        <taxon>Bacillales</taxon>
        <taxon>Bacillaceae</taxon>
        <taxon>Tepidibacillus</taxon>
    </lineage>
</organism>
<accession>A0A4R3KJ83</accession>
<feature type="transmembrane region" description="Helical" evidence="5">
    <location>
        <begin position="192"/>
        <end position="210"/>
    </location>
</feature>
<evidence type="ECO:0000256" key="6">
    <source>
        <dbReference type="RuleBase" id="RU000471"/>
    </source>
</evidence>
<proteinExistence type="inferred from homology"/>
<keyword evidence="3 5" id="KW-1133">Transmembrane helix</keyword>
<comment type="function">
    <text evidence="5">NDH-1 shuttles electrons from NADH, via FMN and iron-sulfur (Fe-S) centers, to quinones in the respiratory chain. The immediate electron acceptor for the enzyme in this species is believed to be ubiquinone. Couples the redox reaction to proton translocation (for every two electrons transferred, four hydrogen ions are translocated across the cytoplasmic membrane), and thus conserves the redox energy in a proton gradient. This subunit may bind ubiquinone.</text>
</comment>
<dbReference type="HAMAP" id="MF_01350">
    <property type="entry name" value="NDH1_NuoH"/>
    <property type="match status" value="1"/>
</dbReference>
<feature type="transmembrane region" description="Helical" evidence="5">
    <location>
        <begin position="84"/>
        <end position="107"/>
    </location>
</feature>
<evidence type="ECO:0000256" key="2">
    <source>
        <dbReference type="ARBA" id="ARBA00022692"/>
    </source>
</evidence>
<name>A0A4R3KJ83_9BACI</name>
<keyword evidence="5" id="KW-0830">Ubiquinone</keyword>
<dbReference type="GO" id="GO:0016655">
    <property type="term" value="F:oxidoreductase activity, acting on NAD(P)H, quinone or similar compound as acceptor"/>
    <property type="evidence" value="ECO:0007669"/>
    <property type="project" value="UniProtKB-UniRule"/>
</dbReference>
<evidence type="ECO:0000256" key="4">
    <source>
        <dbReference type="ARBA" id="ARBA00023136"/>
    </source>
</evidence>
<keyword evidence="5" id="KW-1003">Cell membrane</keyword>
<dbReference type="PANTHER" id="PTHR11432:SF3">
    <property type="entry name" value="NADH-UBIQUINONE OXIDOREDUCTASE CHAIN 1"/>
    <property type="match status" value="1"/>
</dbReference>
<keyword evidence="4 5" id="KW-0472">Membrane</keyword>
<sequence>MANILSQPFSWLNLLWMVLIAVAVMGVVLVFVMYAIYFERKIIGWMQLRKGPNRVGPYGLFQTVADVLKLLIKEDVVPAKVDRFLFLIAPVIAYTPAFAIIAVLPYSEKLYFADVNVGLLYYGALSSITISGILLGGWASNNKYSIMGGMRSVAQMISYEVPLIMSFLGIVLMTGSLNLIDIVKAQQESGVWFIFPQFLGFIIFLIAGNAELNRTPFDLPEAENELVAGYFVEYSGFRFAFFMLTEYVYMFAMASLMTVLFLGGWDAPFGLTFIPGIVWFILKFLLLVFYLFWARSTFPRVKTDQLMGFAWKVLIPLALLNVMGTAVIKSLFF</sequence>
<dbReference type="NCBIfam" id="NF004741">
    <property type="entry name" value="PRK06076.1-2"/>
    <property type="match status" value="1"/>
</dbReference>
<dbReference type="AlphaFoldDB" id="A0A4R3KJ83"/>
<feature type="transmembrane region" description="Helical" evidence="5">
    <location>
        <begin position="271"/>
        <end position="293"/>
    </location>
</feature>
<dbReference type="GO" id="GO:0005886">
    <property type="term" value="C:plasma membrane"/>
    <property type="evidence" value="ECO:0007669"/>
    <property type="project" value="UniProtKB-SubCell"/>
</dbReference>
<reference evidence="7 8" key="1">
    <citation type="submission" date="2019-03" db="EMBL/GenBank/DDBJ databases">
        <title>Genomic Encyclopedia of Type Strains, Phase IV (KMG-IV): sequencing the most valuable type-strain genomes for metagenomic binning, comparative biology and taxonomic classification.</title>
        <authorList>
            <person name="Goeker M."/>
        </authorList>
    </citation>
    <scope>NUCLEOTIDE SEQUENCE [LARGE SCALE GENOMIC DNA]</scope>
    <source>
        <strain evidence="7 8">DSM 23802</strain>
    </source>
</reference>
<feature type="transmembrane region" description="Helical" evidence="5">
    <location>
        <begin position="313"/>
        <end position="332"/>
    </location>
</feature>
<dbReference type="Pfam" id="PF00146">
    <property type="entry name" value="NADHdh"/>
    <property type="match status" value="1"/>
</dbReference>
<dbReference type="GO" id="GO:0009060">
    <property type="term" value="P:aerobic respiration"/>
    <property type="evidence" value="ECO:0007669"/>
    <property type="project" value="TreeGrafter"/>
</dbReference>
<evidence type="ECO:0000256" key="1">
    <source>
        <dbReference type="ARBA" id="ARBA00004141"/>
    </source>
</evidence>
<evidence type="ECO:0000313" key="7">
    <source>
        <dbReference type="EMBL" id="TCS83397.1"/>
    </source>
</evidence>
<keyword evidence="5" id="KW-1278">Translocase</keyword>
<dbReference type="Proteomes" id="UP000295788">
    <property type="component" value="Unassembled WGS sequence"/>
</dbReference>
<feature type="transmembrane region" description="Helical" evidence="5">
    <location>
        <begin position="119"/>
        <end position="140"/>
    </location>
</feature>
<keyword evidence="8" id="KW-1185">Reference proteome</keyword>
<dbReference type="OrthoDB" id="9803734at2"/>
<comment type="subunit">
    <text evidence="5">NDH-1 is composed of 14 different subunits. Subunits NuoA, H, J, K, L, M, N constitute the membrane sector of the complex.</text>
</comment>
<comment type="catalytic activity">
    <reaction evidence="5">
        <text>a quinone + NADH + 5 H(+)(in) = a quinol + NAD(+) + 4 H(+)(out)</text>
        <dbReference type="Rhea" id="RHEA:57888"/>
        <dbReference type="ChEBI" id="CHEBI:15378"/>
        <dbReference type="ChEBI" id="CHEBI:24646"/>
        <dbReference type="ChEBI" id="CHEBI:57540"/>
        <dbReference type="ChEBI" id="CHEBI:57945"/>
        <dbReference type="ChEBI" id="CHEBI:132124"/>
    </reaction>
</comment>
<comment type="subcellular location">
    <subcellularLocation>
        <location evidence="5 6">Cell membrane</location>
        <topology evidence="5 6">Multi-pass membrane protein</topology>
    </subcellularLocation>
    <subcellularLocation>
        <location evidence="1">Membrane</location>
        <topology evidence="1">Multi-pass membrane protein</topology>
    </subcellularLocation>
</comment>
<keyword evidence="5 6" id="KW-0520">NAD</keyword>
<protein>
    <recommendedName>
        <fullName evidence="5">NADH-quinone oxidoreductase subunit H</fullName>
        <ecNumber evidence="5">7.1.1.-</ecNumber>
    </recommendedName>
    <alternativeName>
        <fullName evidence="5">NADH dehydrogenase I subunit H</fullName>
    </alternativeName>
    <alternativeName>
        <fullName evidence="5">NDH-1 subunit H</fullName>
    </alternativeName>
</protein>
<keyword evidence="5" id="KW-0874">Quinone</keyword>
<feature type="transmembrane region" description="Helical" evidence="5">
    <location>
        <begin position="161"/>
        <end position="180"/>
    </location>
</feature>
<dbReference type="InterPro" id="IPR001694">
    <property type="entry name" value="NADH_UbQ_OxRdtase_su1/FPO"/>
</dbReference>
<evidence type="ECO:0000256" key="3">
    <source>
        <dbReference type="ARBA" id="ARBA00022989"/>
    </source>
</evidence>
<dbReference type="EC" id="7.1.1.-" evidence="5"/>
<dbReference type="GO" id="GO:0048038">
    <property type="term" value="F:quinone binding"/>
    <property type="evidence" value="ECO:0007669"/>
    <property type="project" value="UniProtKB-KW"/>
</dbReference>
<keyword evidence="2 5" id="KW-0812">Transmembrane</keyword>